<evidence type="ECO:0000313" key="1">
    <source>
        <dbReference type="EMBL" id="MFC5508733.1"/>
    </source>
</evidence>
<dbReference type="RefSeq" id="WP_377817905.1">
    <property type="nucleotide sequence ID" value="NZ_JBHSLU010000113.1"/>
</dbReference>
<comment type="caution">
    <text evidence="1">The sequence shown here is derived from an EMBL/GenBank/DDBJ whole genome shotgun (WGS) entry which is preliminary data.</text>
</comment>
<evidence type="ECO:0000313" key="2">
    <source>
        <dbReference type="Proteomes" id="UP001596060"/>
    </source>
</evidence>
<protein>
    <submittedName>
        <fullName evidence="1">Uncharacterized protein</fullName>
    </submittedName>
</protein>
<dbReference type="EMBL" id="JBHSLU010000113">
    <property type="protein sequence ID" value="MFC5508733.1"/>
    <property type="molecule type" value="Genomic_DNA"/>
</dbReference>
<keyword evidence="2" id="KW-1185">Reference proteome</keyword>
<dbReference type="Proteomes" id="UP001596060">
    <property type="component" value="Unassembled WGS sequence"/>
</dbReference>
<gene>
    <name evidence="1" type="ORF">ACFPN9_26205</name>
</gene>
<name>A0ABW0PA41_9HYPH</name>
<accession>A0ABW0PA41</accession>
<reference evidence="2" key="1">
    <citation type="journal article" date="2019" name="Int. J. Syst. Evol. Microbiol.">
        <title>The Global Catalogue of Microorganisms (GCM) 10K type strain sequencing project: providing services to taxonomists for standard genome sequencing and annotation.</title>
        <authorList>
            <consortium name="The Broad Institute Genomics Platform"/>
            <consortium name="The Broad Institute Genome Sequencing Center for Infectious Disease"/>
            <person name="Wu L."/>
            <person name="Ma J."/>
        </authorList>
    </citation>
    <scope>NUCLEOTIDE SEQUENCE [LARGE SCALE GENOMIC DNA]</scope>
    <source>
        <strain evidence="2">CCUG 43117</strain>
    </source>
</reference>
<sequence length="89" mass="9644">MTTSRTAAAEPRPESAYDIANDLAARAGDLRRLAEVTYESVTEFTAPAGTPQHDVLCRSAALCRVVEDYAKQLEARTAALFARIDQVTS</sequence>
<organism evidence="1 2">
    <name type="scientific">Bosea massiliensis</name>
    <dbReference type="NCBI Taxonomy" id="151419"/>
    <lineage>
        <taxon>Bacteria</taxon>
        <taxon>Pseudomonadati</taxon>
        <taxon>Pseudomonadota</taxon>
        <taxon>Alphaproteobacteria</taxon>
        <taxon>Hyphomicrobiales</taxon>
        <taxon>Boseaceae</taxon>
        <taxon>Bosea</taxon>
    </lineage>
</organism>
<proteinExistence type="predicted"/>